<dbReference type="PANTHER" id="PTHR43479:SF11">
    <property type="entry name" value="ACREF_ENVCD OPERON REPRESSOR-RELATED"/>
    <property type="match status" value="1"/>
</dbReference>
<dbReference type="PANTHER" id="PTHR43479">
    <property type="entry name" value="ACREF/ENVCD OPERON REPRESSOR-RELATED"/>
    <property type="match status" value="1"/>
</dbReference>
<dbReference type="InterPro" id="IPR023772">
    <property type="entry name" value="DNA-bd_HTH_TetR-type_CS"/>
</dbReference>
<evidence type="ECO:0000256" key="2">
    <source>
        <dbReference type="PROSITE-ProRule" id="PRU00335"/>
    </source>
</evidence>
<dbReference type="Proteomes" id="UP001281656">
    <property type="component" value="Unassembled WGS sequence"/>
</dbReference>
<feature type="DNA-binding region" description="H-T-H motif" evidence="2">
    <location>
        <begin position="25"/>
        <end position="44"/>
    </location>
</feature>
<name>A0ABU4JXT6_9CLOT</name>
<dbReference type="PRINTS" id="PR00455">
    <property type="entry name" value="HTHTETR"/>
</dbReference>
<comment type="caution">
    <text evidence="4">The sequence shown here is derived from an EMBL/GenBank/DDBJ whole genome shotgun (WGS) entry which is preliminary data.</text>
</comment>
<reference evidence="4 5" key="1">
    <citation type="submission" date="2023-04" db="EMBL/GenBank/DDBJ databases">
        <title>Clostridium tannerae sp. nov., isolated from the fecal material of an alpaca.</title>
        <authorList>
            <person name="Miller S."/>
            <person name="Hendry M."/>
            <person name="King J."/>
            <person name="Sankaranarayanan K."/>
            <person name="Lawson P.A."/>
        </authorList>
    </citation>
    <scope>NUCLEOTIDE SEQUENCE [LARGE SCALE GENOMIC DNA]</scope>
    <source>
        <strain evidence="4 5">A1-XYC3</strain>
    </source>
</reference>
<dbReference type="SUPFAM" id="SSF46689">
    <property type="entry name" value="Homeodomain-like"/>
    <property type="match status" value="1"/>
</dbReference>
<sequence length="190" mass="21790">MNDTKKSIFESAIKIFSKCGYNGATMDAIASEAGVAKGTLYYHFKSKEEIFNFIVREGMELIKNSIEDVASEKDNILCKIKVLCRIQLSLVYESRDFFKVVMSQIWGEELRQLELRAAINKHICYTQSYLEEGMDKGVIKRGDSYLMAYTLFGTICSTAVYELINDDKGSLDQLIERQLKYILEGIQERK</sequence>
<dbReference type="SUPFAM" id="SSF48498">
    <property type="entry name" value="Tetracyclin repressor-like, C-terminal domain"/>
    <property type="match status" value="1"/>
</dbReference>
<dbReference type="Pfam" id="PF00440">
    <property type="entry name" value="TetR_N"/>
    <property type="match status" value="1"/>
</dbReference>
<dbReference type="EMBL" id="JARUJP010000034">
    <property type="protein sequence ID" value="MDW8802972.1"/>
    <property type="molecule type" value="Genomic_DNA"/>
</dbReference>
<evidence type="ECO:0000313" key="4">
    <source>
        <dbReference type="EMBL" id="MDW8802972.1"/>
    </source>
</evidence>
<dbReference type="Gene3D" id="1.10.10.60">
    <property type="entry name" value="Homeodomain-like"/>
    <property type="match status" value="1"/>
</dbReference>
<protein>
    <submittedName>
        <fullName evidence="4">TetR/AcrR family transcriptional regulator</fullName>
    </submittedName>
</protein>
<evidence type="ECO:0000256" key="1">
    <source>
        <dbReference type="ARBA" id="ARBA00023125"/>
    </source>
</evidence>
<evidence type="ECO:0000313" key="5">
    <source>
        <dbReference type="Proteomes" id="UP001281656"/>
    </source>
</evidence>
<dbReference type="PROSITE" id="PS50977">
    <property type="entry name" value="HTH_TETR_2"/>
    <property type="match status" value="1"/>
</dbReference>
<dbReference type="InterPro" id="IPR001647">
    <property type="entry name" value="HTH_TetR"/>
</dbReference>
<keyword evidence="1 2" id="KW-0238">DNA-binding</keyword>
<dbReference type="InterPro" id="IPR009057">
    <property type="entry name" value="Homeodomain-like_sf"/>
</dbReference>
<dbReference type="RefSeq" id="WP_318799174.1">
    <property type="nucleotide sequence ID" value="NZ_JARUJP010000034.1"/>
</dbReference>
<dbReference type="PROSITE" id="PS01081">
    <property type="entry name" value="HTH_TETR_1"/>
    <property type="match status" value="1"/>
</dbReference>
<dbReference type="InterPro" id="IPR036271">
    <property type="entry name" value="Tet_transcr_reg_TetR-rel_C_sf"/>
</dbReference>
<proteinExistence type="predicted"/>
<dbReference type="Gene3D" id="1.10.357.10">
    <property type="entry name" value="Tetracycline Repressor, domain 2"/>
    <property type="match status" value="1"/>
</dbReference>
<gene>
    <name evidence="4" type="ORF">P8V03_17660</name>
</gene>
<feature type="domain" description="HTH tetR-type" evidence="3">
    <location>
        <begin position="2"/>
        <end position="62"/>
    </location>
</feature>
<organism evidence="4 5">
    <name type="scientific">Clostridium tanneri</name>
    <dbReference type="NCBI Taxonomy" id="3037988"/>
    <lineage>
        <taxon>Bacteria</taxon>
        <taxon>Bacillati</taxon>
        <taxon>Bacillota</taxon>
        <taxon>Clostridia</taxon>
        <taxon>Eubacteriales</taxon>
        <taxon>Clostridiaceae</taxon>
        <taxon>Clostridium</taxon>
    </lineage>
</organism>
<evidence type="ECO:0000259" key="3">
    <source>
        <dbReference type="PROSITE" id="PS50977"/>
    </source>
</evidence>
<accession>A0ABU4JXT6</accession>
<dbReference type="InterPro" id="IPR050624">
    <property type="entry name" value="HTH-type_Tx_Regulator"/>
</dbReference>
<keyword evidence="5" id="KW-1185">Reference proteome</keyword>